<accession>A0AAV0WQI6</accession>
<organism evidence="1 2">
    <name type="scientific">Macrosiphum euphorbiae</name>
    <name type="common">potato aphid</name>
    <dbReference type="NCBI Taxonomy" id="13131"/>
    <lineage>
        <taxon>Eukaryota</taxon>
        <taxon>Metazoa</taxon>
        <taxon>Ecdysozoa</taxon>
        <taxon>Arthropoda</taxon>
        <taxon>Hexapoda</taxon>
        <taxon>Insecta</taxon>
        <taxon>Pterygota</taxon>
        <taxon>Neoptera</taxon>
        <taxon>Paraneoptera</taxon>
        <taxon>Hemiptera</taxon>
        <taxon>Sternorrhyncha</taxon>
        <taxon>Aphidomorpha</taxon>
        <taxon>Aphidoidea</taxon>
        <taxon>Aphididae</taxon>
        <taxon>Macrosiphini</taxon>
        <taxon>Macrosiphum</taxon>
    </lineage>
</organism>
<sequence length="83" mass="9460">MLFEGVTYRPYDFQRSSRRKSAMSIHTSLHSCGVMEAVMEAVKYHQVRVADAATLNFEDLSTSHAQINSRFNSRPLLPCLQIL</sequence>
<evidence type="ECO:0000313" key="2">
    <source>
        <dbReference type="Proteomes" id="UP001160148"/>
    </source>
</evidence>
<dbReference type="Proteomes" id="UP001160148">
    <property type="component" value="Unassembled WGS sequence"/>
</dbReference>
<gene>
    <name evidence="1" type="ORF">MEUPH1_LOCUS13484</name>
</gene>
<reference evidence="1 2" key="1">
    <citation type="submission" date="2023-01" db="EMBL/GenBank/DDBJ databases">
        <authorList>
            <person name="Whitehead M."/>
        </authorList>
    </citation>
    <scope>NUCLEOTIDE SEQUENCE [LARGE SCALE GENOMIC DNA]</scope>
</reference>
<proteinExistence type="predicted"/>
<name>A0AAV0WQI6_9HEMI</name>
<protein>
    <submittedName>
        <fullName evidence="1">Uncharacterized protein</fullName>
    </submittedName>
</protein>
<dbReference type="EMBL" id="CARXXK010000002">
    <property type="protein sequence ID" value="CAI6357909.1"/>
    <property type="molecule type" value="Genomic_DNA"/>
</dbReference>
<evidence type="ECO:0000313" key="1">
    <source>
        <dbReference type="EMBL" id="CAI6357909.1"/>
    </source>
</evidence>
<comment type="caution">
    <text evidence="1">The sequence shown here is derived from an EMBL/GenBank/DDBJ whole genome shotgun (WGS) entry which is preliminary data.</text>
</comment>
<keyword evidence="2" id="KW-1185">Reference proteome</keyword>
<dbReference type="AlphaFoldDB" id="A0AAV0WQI6"/>